<accession>A0A8X7UUA0</accession>
<dbReference type="Proteomes" id="UP000886595">
    <property type="component" value="Unassembled WGS sequence"/>
</dbReference>
<dbReference type="AlphaFoldDB" id="A0A8X7UUA0"/>
<sequence length="273" mass="30308">MSVKFERSPVRYHLTHLESIPVWQSPLGFREDLLGFNRLLGEHPSPPFGVPSPHHPSPLWYLPVLPSPVKRMFVSNPRVLSLWVWPFQSCGIRTVKVTMRLTPDVWDCVKNFKISDGFIRVFVMRLLLYLSFMKIVSVDTPCLLTVSTSSSTEKSTLQPCLLSMKGDVFSGLLPKLCFSLLTGLLSCGAVCTGPKDAIENNLIVLVGEGCLSTSPCVTILQLSDFVGKAFLTHLSFVLNSLSPSSKDFSDLVLSISVLYAFLQRRCNIPSCIV</sequence>
<dbReference type="OrthoDB" id="10389077at2759"/>
<evidence type="ECO:0000313" key="1">
    <source>
        <dbReference type="EMBL" id="KAG2289981.1"/>
    </source>
</evidence>
<evidence type="ECO:0000313" key="2">
    <source>
        <dbReference type="Proteomes" id="UP000886595"/>
    </source>
</evidence>
<organism evidence="1 2">
    <name type="scientific">Brassica carinata</name>
    <name type="common">Ethiopian mustard</name>
    <name type="synonym">Abyssinian cabbage</name>
    <dbReference type="NCBI Taxonomy" id="52824"/>
    <lineage>
        <taxon>Eukaryota</taxon>
        <taxon>Viridiplantae</taxon>
        <taxon>Streptophyta</taxon>
        <taxon>Embryophyta</taxon>
        <taxon>Tracheophyta</taxon>
        <taxon>Spermatophyta</taxon>
        <taxon>Magnoliopsida</taxon>
        <taxon>eudicotyledons</taxon>
        <taxon>Gunneridae</taxon>
        <taxon>Pentapetalae</taxon>
        <taxon>rosids</taxon>
        <taxon>malvids</taxon>
        <taxon>Brassicales</taxon>
        <taxon>Brassicaceae</taxon>
        <taxon>Brassiceae</taxon>
        <taxon>Brassica</taxon>
    </lineage>
</organism>
<dbReference type="EMBL" id="JAAMPC010000010">
    <property type="protein sequence ID" value="KAG2289981.1"/>
    <property type="molecule type" value="Genomic_DNA"/>
</dbReference>
<reference evidence="1 2" key="1">
    <citation type="submission" date="2020-02" db="EMBL/GenBank/DDBJ databases">
        <authorList>
            <person name="Ma Q."/>
            <person name="Huang Y."/>
            <person name="Song X."/>
            <person name="Pei D."/>
        </authorList>
    </citation>
    <scope>NUCLEOTIDE SEQUENCE [LARGE SCALE GENOMIC DNA]</scope>
    <source>
        <strain evidence="1">Sxm20200214</strain>
        <tissue evidence="1">Leaf</tissue>
    </source>
</reference>
<proteinExistence type="predicted"/>
<keyword evidence="2" id="KW-1185">Reference proteome</keyword>
<comment type="caution">
    <text evidence="1">The sequence shown here is derived from an EMBL/GenBank/DDBJ whole genome shotgun (WGS) entry which is preliminary data.</text>
</comment>
<gene>
    <name evidence="1" type="ORF">Bca52824_049585</name>
</gene>
<protein>
    <submittedName>
        <fullName evidence="1">Uncharacterized protein</fullName>
    </submittedName>
</protein>
<name>A0A8X7UUA0_BRACI</name>